<reference evidence="9 10" key="1">
    <citation type="submission" date="2019-03" db="EMBL/GenBank/DDBJ databases">
        <title>Genomic Encyclopedia of Type Strains, Phase IV (KMG-IV): sequencing the most valuable type-strain genomes for metagenomic binning, comparative biology and taxonomic classification.</title>
        <authorList>
            <person name="Goeker M."/>
        </authorList>
    </citation>
    <scope>NUCLEOTIDE SEQUENCE [LARGE SCALE GENOMIC DNA]</scope>
    <source>
        <strain evidence="9 10">DSM 5604</strain>
    </source>
</reference>
<keyword evidence="3" id="KW-0677">Repeat</keyword>
<dbReference type="Pfam" id="PF02381">
    <property type="entry name" value="MraZ"/>
    <property type="match status" value="2"/>
</dbReference>
<dbReference type="InterPro" id="IPR038619">
    <property type="entry name" value="MraZ_sf"/>
</dbReference>
<evidence type="ECO:0000259" key="8">
    <source>
        <dbReference type="PROSITE" id="PS51740"/>
    </source>
</evidence>
<evidence type="ECO:0000256" key="4">
    <source>
        <dbReference type="ARBA" id="ARBA00023015"/>
    </source>
</evidence>
<dbReference type="CDD" id="cd16320">
    <property type="entry name" value="MraZ_N"/>
    <property type="match status" value="1"/>
</dbReference>
<dbReference type="InterPro" id="IPR037914">
    <property type="entry name" value="SpoVT-AbrB_sf"/>
</dbReference>
<feature type="domain" description="SpoVT-AbrB" evidence="8">
    <location>
        <begin position="16"/>
        <end position="63"/>
    </location>
</feature>
<sequence>MGESVDKWDMGMFRGIHQVSVDAKGRLSLPARLRDEFLQYEDAGVVVTIDPMSRCLLLYPLSEWEQIQEKLDRLPSFQPQARRLQRLLVGHATDLEIDSAGRLLLPAPLREFAKIQRKSTLLGQGKKLEIWGLEEWESQREEYLSEVSLENLEIDTLMDISL</sequence>
<dbReference type="InterPro" id="IPR035644">
    <property type="entry name" value="MraZ_C"/>
</dbReference>
<gene>
    <name evidence="7" type="primary">mraZ</name>
    <name evidence="9" type="ORF">C8D85_0039</name>
</gene>
<evidence type="ECO:0000256" key="1">
    <source>
        <dbReference type="ARBA" id="ARBA00013860"/>
    </source>
</evidence>
<dbReference type="HAMAP" id="MF_01008">
    <property type="entry name" value="MraZ"/>
    <property type="match status" value="1"/>
</dbReference>
<dbReference type="InterPro" id="IPR020603">
    <property type="entry name" value="MraZ_dom"/>
</dbReference>
<evidence type="ECO:0000313" key="9">
    <source>
        <dbReference type="EMBL" id="TDR14704.1"/>
    </source>
</evidence>
<name>A0A4R6XB15_9GAMM</name>
<feature type="domain" description="SpoVT-AbrB" evidence="8">
    <location>
        <begin position="92"/>
        <end position="135"/>
    </location>
</feature>
<dbReference type="PANTHER" id="PTHR34701">
    <property type="entry name" value="TRANSCRIPTIONAL REGULATOR MRAZ"/>
    <property type="match status" value="1"/>
</dbReference>
<keyword evidence="4 7" id="KW-0805">Transcription regulation</keyword>
<comment type="similarity">
    <text evidence="7">Belongs to the MraZ family.</text>
</comment>
<accession>A0A4R6XB15</accession>
<evidence type="ECO:0000256" key="6">
    <source>
        <dbReference type="ARBA" id="ARBA00023163"/>
    </source>
</evidence>
<dbReference type="PANTHER" id="PTHR34701:SF1">
    <property type="entry name" value="TRANSCRIPTIONAL REGULATOR MRAZ"/>
    <property type="match status" value="1"/>
</dbReference>
<evidence type="ECO:0000256" key="7">
    <source>
        <dbReference type="HAMAP-Rule" id="MF_01008"/>
    </source>
</evidence>
<organism evidence="9 10">
    <name type="scientific">Marinomonas communis</name>
    <dbReference type="NCBI Taxonomy" id="28254"/>
    <lineage>
        <taxon>Bacteria</taxon>
        <taxon>Pseudomonadati</taxon>
        <taxon>Pseudomonadota</taxon>
        <taxon>Gammaproteobacteria</taxon>
        <taxon>Oceanospirillales</taxon>
        <taxon>Oceanospirillaceae</taxon>
        <taxon>Marinomonas</taxon>
    </lineage>
</organism>
<comment type="subcellular location">
    <subcellularLocation>
        <location evidence="7">Cytoplasm</location>
        <location evidence="7">Nucleoid</location>
    </subcellularLocation>
</comment>
<keyword evidence="6 7" id="KW-0804">Transcription</keyword>
<keyword evidence="5 7" id="KW-0238">DNA-binding</keyword>
<comment type="caution">
    <text evidence="9">The sequence shown here is derived from an EMBL/GenBank/DDBJ whole genome shotgun (WGS) entry which is preliminary data.</text>
</comment>
<evidence type="ECO:0000313" key="10">
    <source>
        <dbReference type="Proteomes" id="UP000295729"/>
    </source>
</evidence>
<dbReference type="EMBL" id="SNZA01000001">
    <property type="protein sequence ID" value="TDR14704.1"/>
    <property type="molecule type" value="Genomic_DNA"/>
</dbReference>
<dbReference type="InterPro" id="IPR007159">
    <property type="entry name" value="SpoVT-AbrB_dom"/>
</dbReference>
<dbReference type="PROSITE" id="PS51740">
    <property type="entry name" value="SPOVT_ABRB"/>
    <property type="match status" value="2"/>
</dbReference>
<proteinExistence type="inferred from homology"/>
<comment type="subunit">
    <text evidence="7">Forms oligomers.</text>
</comment>
<dbReference type="GO" id="GO:0009295">
    <property type="term" value="C:nucleoid"/>
    <property type="evidence" value="ECO:0007669"/>
    <property type="project" value="UniProtKB-SubCell"/>
</dbReference>
<dbReference type="Proteomes" id="UP000295729">
    <property type="component" value="Unassembled WGS sequence"/>
</dbReference>
<dbReference type="InterPro" id="IPR003444">
    <property type="entry name" value="MraZ"/>
</dbReference>
<dbReference type="GO" id="GO:0000976">
    <property type="term" value="F:transcription cis-regulatory region binding"/>
    <property type="evidence" value="ECO:0007669"/>
    <property type="project" value="TreeGrafter"/>
</dbReference>
<evidence type="ECO:0000256" key="2">
    <source>
        <dbReference type="ARBA" id="ARBA00022490"/>
    </source>
</evidence>
<protein>
    <recommendedName>
        <fullName evidence="1 7">Transcriptional regulator MraZ</fullName>
    </recommendedName>
</protein>
<keyword evidence="10" id="KW-1185">Reference proteome</keyword>
<dbReference type="CDD" id="cd16321">
    <property type="entry name" value="MraZ_C"/>
    <property type="match status" value="1"/>
</dbReference>
<keyword evidence="2 7" id="KW-0963">Cytoplasm</keyword>
<dbReference type="GO" id="GO:2000143">
    <property type="term" value="P:negative regulation of DNA-templated transcription initiation"/>
    <property type="evidence" value="ECO:0007669"/>
    <property type="project" value="TreeGrafter"/>
</dbReference>
<dbReference type="Gene3D" id="3.40.1550.20">
    <property type="entry name" value="Transcriptional regulator MraZ domain"/>
    <property type="match status" value="1"/>
</dbReference>
<dbReference type="GO" id="GO:0005737">
    <property type="term" value="C:cytoplasm"/>
    <property type="evidence" value="ECO:0007669"/>
    <property type="project" value="UniProtKB-UniRule"/>
</dbReference>
<dbReference type="InterPro" id="IPR035642">
    <property type="entry name" value="MraZ_N"/>
</dbReference>
<dbReference type="SUPFAM" id="SSF89447">
    <property type="entry name" value="AbrB/MazE/MraZ-like"/>
    <property type="match status" value="1"/>
</dbReference>
<evidence type="ECO:0000256" key="3">
    <source>
        <dbReference type="ARBA" id="ARBA00022737"/>
    </source>
</evidence>
<dbReference type="AlphaFoldDB" id="A0A4R6XB15"/>
<dbReference type="GO" id="GO:0003700">
    <property type="term" value="F:DNA-binding transcription factor activity"/>
    <property type="evidence" value="ECO:0007669"/>
    <property type="project" value="UniProtKB-UniRule"/>
</dbReference>
<evidence type="ECO:0000256" key="5">
    <source>
        <dbReference type="ARBA" id="ARBA00023125"/>
    </source>
</evidence>
<dbReference type="NCBIfam" id="TIGR00242">
    <property type="entry name" value="division/cell wall cluster transcriptional repressor MraZ"/>
    <property type="match status" value="1"/>
</dbReference>